<protein>
    <submittedName>
        <fullName evidence="7">Odorant binding protein 7</fullName>
    </submittedName>
</protein>
<dbReference type="Gene3D" id="1.10.238.20">
    <property type="entry name" value="Pheromone/general odorant binding protein domain"/>
    <property type="match status" value="1"/>
</dbReference>
<evidence type="ECO:0000256" key="3">
    <source>
        <dbReference type="ARBA" id="ARBA00022525"/>
    </source>
</evidence>
<evidence type="ECO:0000256" key="4">
    <source>
        <dbReference type="ARBA" id="ARBA00023180"/>
    </source>
</evidence>
<reference evidence="7" key="2">
    <citation type="submission" date="2015-08" db="EMBL/GenBank/DDBJ databases">
        <authorList>
            <person name="Babu N.S."/>
            <person name="Beckwith C.J."/>
            <person name="Beseler K.G."/>
            <person name="Brison A."/>
            <person name="Carone J.V."/>
            <person name="Caskin T.P."/>
            <person name="Diamond M."/>
            <person name="Durham M.E."/>
            <person name="Foxe J.M."/>
            <person name="Go M."/>
            <person name="Henderson B.A."/>
            <person name="Jones I.B."/>
            <person name="McGettigan J.A."/>
            <person name="Micheletti S.J."/>
            <person name="Nasrallah M.E."/>
            <person name="Ortiz D."/>
            <person name="Piller C.R."/>
            <person name="Privatt S.R."/>
            <person name="Schneider S.L."/>
            <person name="Sharp S."/>
            <person name="Smith T.C."/>
            <person name="Stanton J.D."/>
            <person name="Ullery H.E."/>
            <person name="Wilson R.J."/>
            <person name="Serrano M.G."/>
            <person name="Buck G."/>
            <person name="Lee V."/>
            <person name="Wang Y."/>
            <person name="Carvalho R."/>
            <person name="Voegtly L."/>
            <person name="Shi R."/>
            <person name="Duckworth R."/>
            <person name="Johnson A."/>
            <person name="Loviza R."/>
            <person name="Walstead R."/>
            <person name="Shah Z."/>
            <person name="Kiflezghi M."/>
            <person name="Wade K."/>
            <person name="Ball S.L."/>
            <person name="Bradley K.W."/>
            <person name="Asai D.J."/>
            <person name="Bowman C.A."/>
            <person name="Russell D.A."/>
            <person name="Pope W.H."/>
            <person name="Jacobs-Sera D."/>
            <person name="Hendrix R.W."/>
            <person name="Hatfull G.F."/>
        </authorList>
    </citation>
    <scope>NUCLEOTIDE SEQUENCE</scope>
</reference>
<dbReference type="InterPro" id="IPR006170">
    <property type="entry name" value="PBP/GOBP"/>
</dbReference>
<proteinExistence type="evidence at transcript level"/>
<evidence type="ECO:0000256" key="5">
    <source>
        <dbReference type="ARBA" id="ARBA00056866"/>
    </source>
</evidence>
<comment type="function">
    <text evidence="5">May be a carrier protein for lipids.</text>
</comment>
<feature type="signal peptide" evidence="6">
    <location>
        <begin position="1"/>
        <end position="21"/>
    </location>
</feature>
<keyword evidence="4" id="KW-0325">Glycoprotein</keyword>
<dbReference type="EMBL" id="KT381489">
    <property type="protein sequence ID" value="ALR72495.1"/>
    <property type="molecule type" value="mRNA"/>
</dbReference>
<comment type="subcellular location">
    <subcellularLocation>
        <location evidence="1">Secreted</location>
    </subcellularLocation>
</comment>
<dbReference type="PANTHER" id="PTHR21364">
    <property type="entry name" value="GENERAL ODORANT-BINDING PROTEIN 19A"/>
    <property type="match status" value="1"/>
</dbReference>
<name>A0A0S3J2L4_9CUCU</name>
<evidence type="ECO:0000256" key="2">
    <source>
        <dbReference type="ARBA" id="ARBA00008098"/>
    </source>
</evidence>
<dbReference type="Pfam" id="PF01395">
    <property type="entry name" value="PBP_GOBP"/>
    <property type="match status" value="1"/>
</dbReference>
<dbReference type="FunFam" id="1.10.238.20:FF:000001">
    <property type="entry name" value="General odorant-binding protein lush"/>
    <property type="match status" value="1"/>
</dbReference>
<comment type="similarity">
    <text evidence="2">Belongs to the PBP/GOBP family.</text>
</comment>
<dbReference type="GO" id="GO:0007608">
    <property type="term" value="P:sensory perception of smell"/>
    <property type="evidence" value="ECO:0007669"/>
    <property type="project" value="UniProtKB-ARBA"/>
</dbReference>
<dbReference type="AlphaFoldDB" id="A0A0S3J2L4"/>
<accession>A0A0S3J2L4</accession>
<evidence type="ECO:0000256" key="6">
    <source>
        <dbReference type="SAM" id="SignalP"/>
    </source>
</evidence>
<dbReference type="PANTHER" id="PTHR21364:SF2">
    <property type="entry name" value="GENERAL ODORANT-BINDING PROTEIN 19A"/>
    <property type="match status" value="1"/>
</dbReference>
<dbReference type="GO" id="GO:0005576">
    <property type="term" value="C:extracellular region"/>
    <property type="evidence" value="ECO:0007669"/>
    <property type="project" value="UniProtKB-SubCell"/>
</dbReference>
<reference evidence="7" key="1">
    <citation type="journal article" date="2015" name="BMC Genomics">
        <title>Candidate chemosensory genes identified in Colaphellus bowringi by antennal transcriptome analysis.</title>
        <authorList>
            <person name="Li X.M."/>
            <person name="Zhu X.Y."/>
            <person name="Wang Z.Q."/>
            <person name="Wang Y."/>
            <person name="He P."/>
            <person name="Chen G."/>
            <person name="Sun L."/>
            <person name="Deng D.G."/>
            <person name="Zhang Y.N."/>
        </authorList>
    </citation>
    <scope>NUCLEOTIDE SEQUENCE</scope>
</reference>
<keyword evidence="3" id="KW-0964">Secreted</keyword>
<organism evidence="7">
    <name type="scientific">Colaphellus bowringi</name>
    <dbReference type="NCBI Taxonomy" id="561076"/>
    <lineage>
        <taxon>Eukaryota</taxon>
        <taxon>Metazoa</taxon>
        <taxon>Ecdysozoa</taxon>
        <taxon>Arthropoda</taxon>
        <taxon>Hexapoda</taxon>
        <taxon>Insecta</taxon>
        <taxon>Pterygota</taxon>
        <taxon>Neoptera</taxon>
        <taxon>Endopterygota</taxon>
        <taxon>Coleoptera</taxon>
        <taxon>Polyphaga</taxon>
        <taxon>Cucujiformia</taxon>
        <taxon>Chrysomeloidea</taxon>
        <taxon>Chrysomelidae</taxon>
        <taxon>Chrysomelinae</taxon>
        <taxon>Chrysomelini</taxon>
        <taxon>Colaphellus</taxon>
    </lineage>
</organism>
<dbReference type="SUPFAM" id="SSF47565">
    <property type="entry name" value="Insect pheromone/odorant-binding proteins"/>
    <property type="match status" value="1"/>
</dbReference>
<sequence length="136" mass="15354">MLRKFDVFVLGLLLTSRGVSGLSEEMQELADMLHATCVHETGARQDDIENARKGIFAEDEKFKCYIKCIMAQMACIDEDGIIDEDATIAVLPEEYRNQAEPVIKKCGTKKGSNPCENAWLTHKCYQNEAPEDYFLV</sequence>
<dbReference type="CDD" id="cd23992">
    <property type="entry name" value="PBP_GOBP"/>
    <property type="match status" value="1"/>
</dbReference>
<evidence type="ECO:0000313" key="7">
    <source>
        <dbReference type="EMBL" id="ALR72495.1"/>
    </source>
</evidence>
<evidence type="ECO:0000256" key="1">
    <source>
        <dbReference type="ARBA" id="ARBA00004613"/>
    </source>
</evidence>
<dbReference type="SMART" id="SM00708">
    <property type="entry name" value="PhBP"/>
    <property type="match status" value="1"/>
</dbReference>
<feature type="chain" id="PRO_5006612675" evidence="6">
    <location>
        <begin position="22"/>
        <end position="136"/>
    </location>
</feature>
<dbReference type="InterPro" id="IPR036728">
    <property type="entry name" value="PBP_GOBP_sf"/>
</dbReference>
<keyword evidence="6" id="KW-0732">Signal</keyword>
<dbReference type="GO" id="GO:0005549">
    <property type="term" value="F:odorant binding"/>
    <property type="evidence" value="ECO:0007669"/>
    <property type="project" value="InterPro"/>
</dbReference>